<evidence type="ECO:0000313" key="1">
    <source>
        <dbReference type="EMBL" id="KGN83349.1"/>
    </source>
</evidence>
<dbReference type="EMBL" id="JRAI01000089">
    <property type="protein sequence ID" value="KGN83349.1"/>
    <property type="molecule type" value="Genomic_DNA"/>
</dbReference>
<accession>A0A0A2F4I6</accession>
<name>A0A0A2F4I6_9PORP</name>
<dbReference type="RefSeq" id="WP_039422447.1">
    <property type="nucleotide sequence ID" value="NZ_JRAI01000089.1"/>
</dbReference>
<reference evidence="1 2" key="1">
    <citation type="submission" date="2014-08" db="EMBL/GenBank/DDBJ databases">
        <title>Porphyromonas gulae strain:COT-052_OH1451 Genome sequencing.</title>
        <authorList>
            <person name="Wallis C."/>
            <person name="Deusch O."/>
            <person name="O'Flynn C."/>
            <person name="Davis I."/>
            <person name="Jospin G."/>
            <person name="Darling A.E."/>
            <person name="Coil D.A."/>
            <person name="Alexiev A."/>
            <person name="Horsfall A."/>
            <person name="Kirkwood N."/>
            <person name="Harris S."/>
            <person name="Eisen J.A."/>
        </authorList>
    </citation>
    <scope>NUCLEOTIDE SEQUENCE [LARGE SCALE GENOMIC DNA]</scope>
    <source>
        <strain evidence="2">COT-052 OH1451</strain>
    </source>
</reference>
<keyword evidence="1" id="KW-0449">Lipoprotein</keyword>
<protein>
    <submittedName>
        <fullName evidence="1">Lipoprotein</fullName>
    </submittedName>
</protein>
<sequence>MKNNFYRRGLLAMSIFFLGACVLFGQKNSDKQDDPILLYPLGTTWYYHRSEKTSMDSPSYFGYIRHRVEKNIQIGEYQAQEIQVVHKDWTGLETPMEPFYLYSHPLKSICK</sequence>
<evidence type="ECO:0000313" key="2">
    <source>
        <dbReference type="Proteomes" id="UP000030130"/>
    </source>
</evidence>
<dbReference type="Proteomes" id="UP000030130">
    <property type="component" value="Unassembled WGS sequence"/>
</dbReference>
<organism evidence="1 2">
    <name type="scientific">Porphyromonas gulae</name>
    <dbReference type="NCBI Taxonomy" id="111105"/>
    <lineage>
        <taxon>Bacteria</taxon>
        <taxon>Pseudomonadati</taxon>
        <taxon>Bacteroidota</taxon>
        <taxon>Bacteroidia</taxon>
        <taxon>Bacteroidales</taxon>
        <taxon>Porphyromonadaceae</taxon>
        <taxon>Porphyromonas</taxon>
    </lineage>
</organism>
<gene>
    <name evidence="1" type="ORF">HR08_10925</name>
</gene>
<dbReference type="AlphaFoldDB" id="A0A0A2F4I6"/>
<dbReference type="PROSITE" id="PS51257">
    <property type="entry name" value="PROKAR_LIPOPROTEIN"/>
    <property type="match status" value="1"/>
</dbReference>
<proteinExistence type="predicted"/>
<comment type="caution">
    <text evidence="1">The sequence shown here is derived from an EMBL/GenBank/DDBJ whole genome shotgun (WGS) entry which is preliminary data.</text>
</comment>